<dbReference type="EMBL" id="BAABIS010000001">
    <property type="protein sequence ID" value="GAA4854188.1"/>
    <property type="molecule type" value="Genomic_DNA"/>
</dbReference>
<feature type="region of interest" description="Disordered" evidence="1">
    <location>
        <begin position="143"/>
        <end position="169"/>
    </location>
</feature>
<gene>
    <name evidence="3" type="ORF">GCM10023235_34460</name>
</gene>
<dbReference type="Proteomes" id="UP001501752">
    <property type="component" value="Unassembled WGS sequence"/>
</dbReference>
<feature type="compositionally biased region" description="Basic and acidic residues" evidence="1">
    <location>
        <begin position="143"/>
        <end position="154"/>
    </location>
</feature>
<comment type="caution">
    <text evidence="3">The sequence shown here is derived from an EMBL/GenBank/DDBJ whole genome shotgun (WGS) entry which is preliminary data.</text>
</comment>
<keyword evidence="2" id="KW-1133">Transmembrane helix</keyword>
<evidence type="ECO:0000256" key="1">
    <source>
        <dbReference type="SAM" id="MobiDB-lite"/>
    </source>
</evidence>
<dbReference type="RefSeq" id="WP_345697722.1">
    <property type="nucleotide sequence ID" value="NZ_BAABIS010000001.1"/>
</dbReference>
<accession>A0ABP9DS73</accession>
<feature type="transmembrane region" description="Helical" evidence="2">
    <location>
        <begin position="71"/>
        <end position="92"/>
    </location>
</feature>
<protein>
    <submittedName>
        <fullName evidence="3">Membrane protein</fullName>
    </submittedName>
</protein>
<evidence type="ECO:0000256" key="2">
    <source>
        <dbReference type="SAM" id="Phobius"/>
    </source>
</evidence>
<organism evidence="3 4">
    <name type="scientific">Kitasatospora terrestris</name>
    <dbReference type="NCBI Taxonomy" id="258051"/>
    <lineage>
        <taxon>Bacteria</taxon>
        <taxon>Bacillati</taxon>
        <taxon>Actinomycetota</taxon>
        <taxon>Actinomycetes</taxon>
        <taxon>Kitasatosporales</taxon>
        <taxon>Streptomycetaceae</taxon>
        <taxon>Kitasatospora</taxon>
    </lineage>
</organism>
<keyword evidence="2" id="KW-0812">Transmembrane</keyword>
<reference evidence="4" key="1">
    <citation type="journal article" date="2019" name="Int. J. Syst. Evol. Microbiol.">
        <title>The Global Catalogue of Microorganisms (GCM) 10K type strain sequencing project: providing services to taxonomists for standard genome sequencing and annotation.</title>
        <authorList>
            <consortium name="The Broad Institute Genomics Platform"/>
            <consortium name="The Broad Institute Genome Sequencing Center for Infectious Disease"/>
            <person name="Wu L."/>
            <person name="Ma J."/>
        </authorList>
    </citation>
    <scope>NUCLEOTIDE SEQUENCE [LARGE SCALE GENOMIC DNA]</scope>
    <source>
        <strain evidence="4">JCM 13006</strain>
    </source>
</reference>
<proteinExistence type="predicted"/>
<keyword evidence="4" id="KW-1185">Reference proteome</keyword>
<feature type="compositionally biased region" description="Basic residues" evidence="1">
    <location>
        <begin position="155"/>
        <end position="169"/>
    </location>
</feature>
<evidence type="ECO:0000313" key="3">
    <source>
        <dbReference type="EMBL" id="GAA4854188.1"/>
    </source>
</evidence>
<evidence type="ECO:0000313" key="4">
    <source>
        <dbReference type="Proteomes" id="UP001501752"/>
    </source>
</evidence>
<feature type="transmembrane region" description="Helical" evidence="2">
    <location>
        <begin position="112"/>
        <end position="132"/>
    </location>
</feature>
<feature type="transmembrane region" description="Helical" evidence="2">
    <location>
        <begin position="39"/>
        <end position="59"/>
    </location>
</feature>
<name>A0ABP9DS73_9ACTN</name>
<sequence length="169" mass="17968">MDEQSTPTTDRDGAPAPEPLRWFGTSWVDRGAGYWLRRAGVSLGALAAAAGGALLLRFAVQGVRMSDAGSLVGALLIGGIAVCSAMSGLRTWKLLTEGRQSLSGWMADRSLGAVWAIGFVGALVAYFLRSLVEAPGEGLRRATHDRATATWERRRSARNGRSGGKKHRS</sequence>
<keyword evidence="2" id="KW-0472">Membrane</keyword>